<comment type="caution">
    <text evidence="2">The sequence shown here is derived from an EMBL/GenBank/DDBJ whole genome shotgun (WGS) entry which is preliminary data.</text>
</comment>
<feature type="domain" description="HTH cro/C1-type" evidence="1">
    <location>
        <begin position="3"/>
        <end position="60"/>
    </location>
</feature>
<keyword evidence="3" id="KW-1185">Reference proteome</keyword>
<dbReference type="InterPro" id="IPR010982">
    <property type="entry name" value="Lambda_DNA-bd_dom_sf"/>
</dbReference>
<accession>A0A926DTX7</accession>
<organism evidence="2 3">
    <name type="scientific">Bianquea renquensis</name>
    <dbReference type="NCBI Taxonomy" id="2763661"/>
    <lineage>
        <taxon>Bacteria</taxon>
        <taxon>Bacillati</taxon>
        <taxon>Bacillota</taxon>
        <taxon>Clostridia</taxon>
        <taxon>Eubacteriales</taxon>
        <taxon>Bianqueaceae</taxon>
        <taxon>Bianquea</taxon>
    </lineage>
</organism>
<dbReference type="SUPFAM" id="SSF47413">
    <property type="entry name" value="lambda repressor-like DNA-binding domains"/>
    <property type="match status" value="1"/>
</dbReference>
<dbReference type="CDD" id="cd00093">
    <property type="entry name" value="HTH_XRE"/>
    <property type="match status" value="1"/>
</dbReference>
<dbReference type="Gene3D" id="1.10.260.40">
    <property type="entry name" value="lambda repressor-like DNA-binding domains"/>
    <property type="match status" value="1"/>
</dbReference>
<evidence type="ECO:0000313" key="2">
    <source>
        <dbReference type="EMBL" id="MBC8543883.1"/>
    </source>
</evidence>
<dbReference type="RefSeq" id="WP_249289783.1">
    <property type="nucleotide sequence ID" value="NZ_JACRSQ010000013.1"/>
</dbReference>
<proteinExistence type="predicted"/>
<dbReference type="SMART" id="SM00530">
    <property type="entry name" value="HTH_XRE"/>
    <property type="match status" value="1"/>
</dbReference>
<evidence type="ECO:0000313" key="3">
    <source>
        <dbReference type="Proteomes" id="UP000657006"/>
    </source>
</evidence>
<dbReference type="EMBL" id="JACRSQ010000013">
    <property type="protein sequence ID" value="MBC8543883.1"/>
    <property type="molecule type" value="Genomic_DNA"/>
</dbReference>
<protein>
    <submittedName>
        <fullName evidence="2">Helix-turn-helix transcriptional regulator</fullName>
    </submittedName>
</protein>
<dbReference type="PROSITE" id="PS50943">
    <property type="entry name" value="HTH_CROC1"/>
    <property type="match status" value="1"/>
</dbReference>
<dbReference type="GO" id="GO:0003677">
    <property type="term" value="F:DNA binding"/>
    <property type="evidence" value="ECO:0007669"/>
    <property type="project" value="InterPro"/>
</dbReference>
<dbReference type="Proteomes" id="UP000657006">
    <property type="component" value="Unassembled WGS sequence"/>
</dbReference>
<dbReference type="InterPro" id="IPR001387">
    <property type="entry name" value="Cro/C1-type_HTH"/>
</dbReference>
<dbReference type="AlphaFoldDB" id="A0A926DTX7"/>
<name>A0A926DTX7_9FIRM</name>
<gene>
    <name evidence="2" type="ORF">H8730_10030</name>
</gene>
<sequence>MIIDDLLKQAHMTKYRLAEQAGIPHATLSDICTGKTKLEKCSAETVYKLAKALGVTMELLAEGGIRQTERERAYEYGLPEYLQHDLDAYKDGLRTKSKLLDCYWGELYGSINLAEISEGVITPEHADYLRKKYLWGRKL</sequence>
<reference evidence="2" key="1">
    <citation type="submission" date="2020-08" db="EMBL/GenBank/DDBJ databases">
        <title>Genome public.</title>
        <authorList>
            <person name="Liu C."/>
            <person name="Sun Q."/>
        </authorList>
    </citation>
    <scope>NUCLEOTIDE SEQUENCE</scope>
    <source>
        <strain evidence="2">NSJ-32</strain>
    </source>
</reference>
<dbReference type="Pfam" id="PF13443">
    <property type="entry name" value="HTH_26"/>
    <property type="match status" value="1"/>
</dbReference>
<evidence type="ECO:0000259" key="1">
    <source>
        <dbReference type="PROSITE" id="PS50943"/>
    </source>
</evidence>